<gene>
    <name evidence="2" type="ORF">CSB93_5540</name>
</gene>
<feature type="region of interest" description="Disordered" evidence="1">
    <location>
        <begin position="72"/>
        <end position="141"/>
    </location>
</feature>
<proteinExistence type="predicted"/>
<feature type="compositionally biased region" description="Basic and acidic residues" evidence="1">
    <location>
        <begin position="127"/>
        <end position="141"/>
    </location>
</feature>
<dbReference type="EMBL" id="CP027169">
    <property type="protein sequence ID" value="AVK02730.1"/>
    <property type="molecule type" value="Genomic_DNA"/>
</dbReference>
<keyword evidence="3" id="KW-1185">Reference proteome</keyword>
<dbReference type="InterPro" id="IPR029062">
    <property type="entry name" value="Class_I_gatase-like"/>
</dbReference>
<evidence type="ECO:0000313" key="3">
    <source>
        <dbReference type="Proteomes" id="UP000238390"/>
    </source>
</evidence>
<evidence type="ECO:0000313" key="2">
    <source>
        <dbReference type="EMBL" id="AVK02730.1"/>
    </source>
</evidence>
<dbReference type="Proteomes" id="UP000238390">
    <property type="component" value="Chromosome"/>
</dbReference>
<dbReference type="Gene3D" id="3.40.50.880">
    <property type="match status" value="1"/>
</dbReference>
<sequence length="141" mass="15009">MQAQAGASVNASTSRSITARTPACLLAPAVDGKPEDQPFKGYEICVFPDALDTGANLEIGYMPGPLPWLVTASWPPSPSSKRSPADPPSVPRHARRGTLPFVLASSNLNHPRAASSSRKGIGHRRAPAGERRIDDCTERKL</sequence>
<accession>A0A2R3ILB7</accession>
<reference evidence="2 3" key="1">
    <citation type="submission" date="2018-02" db="EMBL/GenBank/DDBJ databases">
        <title>FDA/CDC Antimicrobial Resistant Isolate Bank Genome Sequencing.</title>
        <authorList>
            <person name="Benahmed F.H."/>
            <person name="Lutgring J.D."/>
            <person name="Yoo B."/>
            <person name="Machado M."/>
            <person name="Brown A."/>
            <person name="McAllister G."/>
            <person name="Perry A."/>
            <person name="Halpin A.L."/>
            <person name="Vavikolanu K."/>
            <person name="Ott S."/>
            <person name="Zhao X."/>
            <person name="Tallon L.J."/>
            <person name="Sadzewicz L."/>
            <person name="Aluvathingal J."/>
            <person name="Nadendla S."/>
            <person name="Voskania-kordi A."/>
            <person name="Simonyan V."/>
            <person name="Patel J."/>
            <person name="Shawar R.M."/>
        </authorList>
    </citation>
    <scope>NUCLEOTIDE SEQUENCE [LARGE SCALE GENOMIC DNA]</scope>
    <source>
        <strain evidence="2 3">AR_0356</strain>
    </source>
</reference>
<protein>
    <submittedName>
        <fullName evidence="2">Uncharacterized protein</fullName>
    </submittedName>
</protein>
<evidence type="ECO:0000256" key="1">
    <source>
        <dbReference type="SAM" id="MobiDB-lite"/>
    </source>
</evidence>
<organism evidence="2 3">
    <name type="scientific">Pseudomonas paraeruginosa</name>
    <dbReference type="NCBI Taxonomy" id="2994495"/>
    <lineage>
        <taxon>Bacteria</taxon>
        <taxon>Pseudomonadati</taxon>
        <taxon>Pseudomonadota</taxon>
        <taxon>Gammaproteobacteria</taxon>
        <taxon>Pseudomonadales</taxon>
        <taxon>Pseudomonadaceae</taxon>
        <taxon>Pseudomonas</taxon>
    </lineage>
</organism>
<dbReference type="AlphaFoldDB" id="A0A2R3ILB7"/>
<name>A0A2R3ILB7_9PSED</name>
<feature type="compositionally biased region" description="Polar residues" evidence="1">
    <location>
        <begin position="104"/>
        <end position="118"/>
    </location>
</feature>